<accession>S3BHN8</accession>
<comment type="caution">
    <text evidence="1">The sequence shown here is derived from an EMBL/GenBank/DDBJ whole genome shotgun (WGS) entry which is preliminary data.</text>
</comment>
<dbReference type="EMBL" id="ATCF01000009">
    <property type="protein sequence ID" value="EPE00819.1"/>
    <property type="molecule type" value="Genomic_DNA"/>
</dbReference>
<dbReference type="Proteomes" id="UP000014400">
    <property type="component" value="Unassembled WGS sequence"/>
</dbReference>
<dbReference type="AlphaFoldDB" id="S3BHN8"/>
<organism evidence="1 2">
    <name type="scientific">Sutterella wadsworthensis HGA0223</name>
    <dbReference type="NCBI Taxonomy" id="1203554"/>
    <lineage>
        <taxon>Bacteria</taxon>
        <taxon>Pseudomonadati</taxon>
        <taxon>Pseudomonadota</taxon>
        <taxon>Betaproteobacteria</taxon>
        <taxon>Burkholderiales</taxon>
        <taxon>Sutterellaceae</taxon>
        <taxon>Sutterella</taxon>
    </lineage>
</organism>
<evidence type="ECO:0000313" key="2">
    <source>
        <dbReference type="Proteomes" id="UP000014400"/>
    </source>
</evidence>
<dbReference type="PATRIC" id="fig|1203554.3.peg.529"/>
<dbReference type="HOGENOM" id="CLU_792081_0_0_4"/>
<protein>
    <submittedName>
        <fullName evidence="1">Uncharacterized protein</fullName>
    </submittedName>
</protein>
<name>S3BHN8_9BURK</name>
<sequence>MIPTLHSSITFVRAKTSQFPHPSFGTFAKLGMKVVSVAMAAGITIAALTGCATHSAAYDESAKFRTSQAEVNARVAAARQKNVEESRAYISSMSFASNLASLMGIGRFVSDEYVPADQMEKLVNAGKFDATDKALSYVGTSWISGAPFSFGNILFLMTPTPTEDLSYLKEPIFMGFMPKESAATAEEAWKKFQYDVVLKAFSMAAAEMGYEKEVGAYYLKFQRGKTADHDAGEILVKLDFQSKGALHPAHEMAVPQWISQREEISWAVGVKPSWRLTTETLSVYRGEGFLSKSSDLELKMEFLDRFAKYLPKNCFVFVPSFKKGGDSKERTAPYFAGNQRKYYFVMTKAE</sequence>
<reference evidence="1 2" key="1">
    <citation type="submission" date="2013-04" db="EMBL/GenBank/DDBJ databases">
        <title>The Genome Sequence of Sutterella wadsworthensis HGA0223.</title>
        <authorList>
            <consortium name="The Broad Institute Genomics Platform"/>
            <person name="Earl A."/>
            <person name="Ward D."/>
            <person name="Feldgarden M."/>
            <person name="Gevers D."/>
            <person name="Schmidt T.M."/>
            <person name="Dover J."/>
            <person name="Dai D."/>
            <person name="Walker B."/>
            <person name="Young S."/>
            <person name="Zeng Q."/>
            <person name="Gargeya S."/>
            <person name="Fitzgerald M."/>
            <person name="Haas B."/>
            <person name="Abouelleil A."/>
            <person name="Allen A.W."/>
            <person name="Alvarado L."/>
            <person name="Arachchi H.M."/>
            <person name="Berlin A.M."/>
            <person name="Chapman S.B."/>
            <person name="Gainer-Dewar J."/>
            <person name="Goldberg J."/>
            <person name="Griggs A."/>
            <person name="Gujja S."/>
            <person name="Hansen M."/>
            <person name="Howarth C."/>
            <person name="Imamovic A."/>
            <person name="Ireland A."/>
            <person name="Larimer J."/>
            <person name="McCowan C."/>
            <person name="Murphy C."/>
            <person name="Pearson M."/>
            <person name="Poon T.W."/>
            <person name="Priest M."/>
            <person name="Roberts A."/>
            <person name="Saif S."/>
            <person name="Shea T."/>
            <person name="Sisk P."/>
            <person name="Sykes S."/>
            <person name="Wortman J."/>
            <person name="Nusbaum C."/>
            <person name="Birren B."/>
        </authorList>
    </citation>
    <scope>NUCLEOTIDE SEQUENCE [LARGE SCALE GENOMIC DNA]</scope>
    <source>
        <strain evidence="1 2">HGA0223</strain>
    </source>
</reference>
<keyword evidence="2" id="KW-1185">Reference proteome</keyword>
<proteinExistence type="predicted"/>
<gene>
    <name evidence="1" type="ORF">HMPREF1476_00546</name>
</gene>
<evidence type="ECO:0000313" key="1">
    <source>
        <dbReference type="EMBL" id="EPE00819.1"/>
    </source>
</evidence>